<protein>
    <submittedName>
        <fullName evidence="6">Chromodomain-helicase-DNA-binding protein 1-like</fullName>
    </submittedName>
</protein>
<keyword evidence="3" id="KW-0812">Transmembrane</keyword>
<keyword evidence="3" id="KW-1133">Transmembrane helix</keyword>
<dbReference type="Proteomes" id="UP001166674">
    <property type="component" value="Unassembled WGS sequence"/>
</dbReference>
<dbReference type="InterPro" id="IPR031053">
    <property type="entry name" value="ALC1"/>
</dbReference>
<evidence type="ECO:0000256" key="2">
    <source>
        <dbReference type="ARBA" id="ARBA00022840"/>
    </source>
</evidence>
<dbReference type="Gene3D" id="3.40.50.10810">
    <property type="entry name" value="Tandem AAA-ATPase domain"/>
    <property type="match status" value="1"/>
</dbReference>
<dbReference type="GO" id="GO:0005634">
    <property type="term" value="C:nucleus"/>
    <property type="evidence" value="ECO:0007669"/>
    <property type="project" value="TreeGrafter"/>
</dbReference>
<evidence type="ECO:0000313" key="6">
    <source>
        <dbReference type="EMBL" id="MBZ3890672.1"/>
    </source>
</evidence>
<dbReference type="Gene3D" id="3.40.50.300">
    <property type="entry name" value="P-loop containing nucleotide triphosphate hydrolases"/>
    <property type="match status" value="1"/>
</dbReference>
<keyword evidence="1" id="KW-0547">Nucleotide-binding</keyword>
<dbReference type="GO" id="GO:0006338">
    <property type="term" value="P:chromatin remodeling"/>
    <property type="evidence" value="ECO:0007669"/>
    <property type="project" value="InterPro"/>
</dbReference>
<dbReference type="AlphaFoldDB" id="A0AA41TBW0"/>
<dbReference type="Pfam" id="PF00176">
    <property type="entry name" value="SNF2-rel_dom"/>
    <property type="match status" value="1"/>
</dbReference>
<keyword evidence="4" id="KW-0732">Signal</keyword>
<evidence type="ECO:0000256" key="4">
    <source>
        <dbReference type="SAM" id="SignalP"/>
    </source>
</evidence>
<accession>A0AA41TBW0</accession>
<dbReference type="PANTHER" id="PTHR47157:SF1">
    <property type="entry name" value="CHROMODOMAIN-HELICASE-DNA-BINDING PROTEIN 1-LIKE"/>
    <property type="match status" value="1"/>
</dbReference>
<dbReference type="InterPro" id="IPR038718">
    <property type="entry name" value="SNF2-like_sf"/>
</dbReference>
<dbReference type="GO" id="GO:0006281">
    <property type="term" value="P:DNA repair"/>
    <property type="evidence" value="ECO:0007669"/>
    <property type="project" value="InterPro"/>
</dbReference>
<evidence type="ECO:0000313" key="7">
    <source>
        <dbReference type="Proteomes" id="UP001166674"/>
    </source>
</evidence>
<evidence type="ECO:0000256" key="1">
    <source>
        <dbReference type="ARBA" id="ARBA00022741"/>
    </source>
</evidence>
<keyword evidence="3" id="KW-0472">Membrane</keyword>
<reference evidence="6" key="1">
    <citation type="submission" date="2020-03" db="EMBL/GenBank/DDBJ databases">
        <title>Studies in the Genomics of Life Span.</title>
        <authorList>
            <person name="Glass D."/>
        </authorList>
    </citation>
    <scope>NUCLEOTIDE SEQUENCE</scope>
    <source>
        <strain evidence="6">SUZIE</strain>
        <tissue evidence="6">Muscle</tissue>
    </source>
</reference>
<gene>
    <name evidence="6" type="ORF">SUZIE_209130</name>
</gene>
<feature type="signal peptide" evidence="4">
    <location>
        <begin position="1"/>
        <end position="16"/>
    </location>
</feature>
<name>A0AA41TBW0_SCICA</name>
<keyword evidence="2" id="KW-0067">ATP-binding</keyword>
<dbReference type="GO" id="GO:0005524">
    <property type="term" value="F:ATP binding"/>
    <property type="evidence" value="ECO:0007669"/>
    <property type="project" value="UniProtKB-KW"/>
</dbReference>
<sequence length="249" mass="27291">MLCILQLLLTPWGLHSQPASCQERSVMSPQHAGAAVMVVVAAVAAVALAMLNAGTSKLHNLLQPFLLQRVKAEVATELPKKAEVVIYHVIAALQKKYYKAILMKEQSLQQEPFEVGDHLIEASGKLHLLDKLLDFLHSRISKKMNIDNIEIPQIMQGKLSEILKFGFDKLLSSKGSTMDEIDLESPLGETKNGQWVSDALPAAGEGCREQEEGNDSGNWGRGGLFTVMEELSAEPSKVYELAGEMKGKK</sequence>
<proteinExistence type="predicted"/>
<dbReference type="GO" id="GO:0003678">
    <property type="term" value="F:DNA helicase activity"/>
    <property type="evidence" value="ECO:0007669"/>
    <property type="project" value="InterPro"/>
</dbReference>
<dbReference type="InterPro" id="IPR000330">
    <property type="entry name" value="SNF2_N"/>
</dbReference>
<dbReference type="EMBL" id="JAATJV010441600">
    <property type="protein sequence ID" value="MBZ3890672.1"/>
    <property type="molecule type" value="Genomic_DNA"/>
</dbReference>
<feature type="domain" description="SNF2 N-terminal" evidence="5">
    <location>
        <begin position="53"/>
        <end position="109"/>
    </location>
</feature>
<evidence type="ECO:0000259" key="5">
    <source>
        <dbReference type="Pfam" id="PF00176"/>
    </source>
</evidence>
<organism evidence="6 7">
    <name type="scientific">Sciurus carolinensis</name>
    <name type="common">Eastern gray squirrel</name>
    <dbReference type="NCBI Taxonomy" id="30640"/>
    <lineage>
        <taxon>Eukaryota</taxon>
        <taxon>Metazoa</taxon>
        <taxon>Chordata</taxon>
        <taxon>Craniata</taxon>
        <taxon>Vertebrata</taxon>
        <taxon>Euteleostomi</taxon>
        <taxon>Mammalia</taxon>
        <taxon>Eutheria</taxon>
        <taxon>Euarchontoglires</taxon>
        <taxon>Glires</taxon>
        <taxon>Rodentia</taxon>
        <taxon>Sciuromorpha</taxon>
        <taxon>Sciuridae</taxon>
        <taxon>Sciurinae</taxon>
        <taxon>Sciurini</taxon>
        <taxon>Sciurus</taxon>
    </lineage>
</organism>
<keyword evidence="7" id="KW-1185">Reference proteome</keyword>
<dbReference type="PANTHER" id="PTHR47157">
    <property type="entry name" value="CHROMODOMAIN-HELICASE-DNA-BINDING PROTEIN 1-LIKE"/>
    <property type="match status" value="1"/>
</dbReference>
<evidence type="ECO:0000256" key="3">
    <source>
        <dbReference type="SAM" id="Phobius"/>
    </source>
</evidence>
<dbReference type="InterPro" id="IPR027417">
    <property type="entry name" value="P-loop_NTPase"/>
</dbReference>
<feature type="chain" id="PRO_5041244775" evidence="4">
    <location>
        <begin position="17"/>
        <end position="249"/>
    </location>
</feature>
<comment type="caution">
    <text evidence="6">The sequence shown here is derived from an EMBL/GenBank/DDBJ whole genome shotgun (WGS) entry which is preliminary data.</text>
</comment>
<feature type="transmembrane region" description="Helical" evidence="3">
    <location>
        <begin position="31"/>
        <end position="51"/>
    </location>
</feature>